<name>A0A8J3YNL8_9ACTN</name>
<dbReference type="EMBL" id="BOPF01000017">
    <property type="protein sequence ID" value="GIJ47732.1"/>
    <property type="molecule type" value="Genomic_DNA"/>
</dbReference>
<dbReference type="InterPro" id="IPR011044">
    <property type="entry name" value="Quino_amine_DH_bsu"/>
</dbReference>
<keyword evidence="3" id="KW-1185">Reference proteome</keyword>
<reference evidence="2" key="1">
    <citation type="submission" date="2021-01" db="EMBL/GenBank/DDBJ databases">
        <title>Whole genome shotgun sequence of Virgisporangium aliadipatigenens NBRC 105644.</title>
        <authorList>
            <person name="Komaki H."/>
            <person name="Tamura T."/>
        </authorList>
    </citation>
    <scope>NUCLEOTIDE SEQUENCE</scope>
    <source>
        <strain evidence="2">NBRC 105644</strain>
    </source>
</reference>
<keyword evidence="1" id="KW-0472">Membrane</keyword>
<feature type="transmembrane region" description="Helical" evidence="1">
    <location>
        <begin position="37"/>
        <end position="55"/>
    </location>
</feature>
<gene>
    <name evidence="2" type="ORF">Val02_46180</name>
</gene>
<organism evidence="2 3">
    <name type="scientific">Virgisporangium aliadipatigenens</name>
    <dbReference type="NCBI Taxonomy" id="741659"/>
    <lineage>
        <taxon>Bacteria</taxon>
        <taxon>Bacillati</taxon>
        <taxon>Actinomycetota</taxon>
        <taxon>Actinomycetes</taxon>
        <taxon>Micromonosporales</taxon>
        <taxon>Micromonosporaceae</taxon>
        <taxon>Virgisporangium</taxon>
    </lineage>
</organism>
<feature type="transmembrane region" description="Helical" evidence="1">
    <location>
        <begin position="410"/>
        <end position="427"/>
    </location>
</feature>
<evidence type="ECO:0000313" key="2">
    <source>
        <dbReference type="EMBL" id="GIJ47732.1"/>
    </source>
</evidence>
<sequence length="437" mass="47181">MSVLRDAFRELAEDAPEVRPPAGLYAAARRRRRERRAAAALLALAVLAVAVLIGWPRPGPERFGGDSAGLPDHLVLPSWDTATVHDSPAGPAAVAYSLGERNVQSDDEDFRIFSWWRHGHTVSSTTVVGLHEDVYRIARGGYTTGVDLSPDGRFLMVGGEALDLSTGRTRALPKLTGPRPQAGPSSTPYYGYGGVTTWSPEGTRVVVVDQSRVAVAGWPSGRIEWNATFPYQNYIGDAVIPEDGSAVALTLDDEIVVLNRDGTRRWSRSKHEPWLVSGRAAWRPDGRLVGLTREVNGPYRLAALDGATGAPVDIGAYPPVSAAMGMEVVAWRGDVAYAIVRHAVPGIYTQDEIPFPELVRLVPGAAAPEVVLKPPAGTEQLAVATVFVDARRATGAPEFGVNFYEYLGRGLNWACCPVVLIGFLVMVRKTVRWSTQV</sequence>
<dbReference type="AlphaFoldDB" id="A0A8J3YNL8"/>
<keyword evidence="1" id="KW-1133">Transmembrane helix</keyword>
<evidence type="ECO:0000256" key="1">
    <source>
        <dbReference type="SAM" id="Phobius"/>
    </source>
</evidence>
<evidence type="ECO:0000313" key="3">
    <source>
        <dbReference type="Proteomes" id="UP000619260"/>
    </source>
</evidence>
<accession>A0A8J3YNL8</accession>
<keyword evidence="1" id="KW-0812">Transmembrane</keyword>
<comment type="caution">
    <text evidence="2">The sequence shown here is derived from an EMBL/GenBank/DDBJ whole genome shotgun (WGS) entry which is preliminary data.</text>
</comment>
<proteinExistence type="predicted"/>
<dbReference type="Proteomes" id="UP000619260">
    <property type="component" value="Unassembled WGS sequence"/>
</dbReference>
<dbReference type="SUPFAM" id="SSF50969">
    <property type="entry name" value="YVTN repeat-like/Quinoprotein amine dehydrogenase"/>
    <property type="match status" value="1"/>
</dbReference>
<dbReference type="RefSeq" id="WP_203901243.1">
    <property type="nucleotide sequence ID" value="NZ_BOPF01000017.1"/>
</dbReference>
<protein>
    <submittedName>
        <fullName evidence="2">Uncharacterized protein</fullName>
    </submittedName>
</protein>